<dbReference type="PANTHER" id="PTHR43649:SF31">
    <property type="entry name" value="SN-GLYCEROL-3-PHOSPHATE-BINDING PERIPLASMIC PROTEIN UGPB"/>
    <property type="match status" value="1"/>
</dbReference>
<protein>
    <submittedName>
        <fullName evidence="5">Extracellular solute-binding protein</fullName>
    </submittedName>
</protein>
<evidence type="ECO:0000313" key="6">
    <source>
        <dbReference type="Proteomes" id="UP000316541"/>
    </source>
</evidence>
<dbReference type="AlphaFoldDB" id="A0A544YM50"/>
<reference evidence="5 6" key="1">
    <citation type="submission" date="2019-07" db="EMBL/GenBank/DDBJ databases">
        <title>Microbispora hainanensis DSM 45428.</title>
        <authorList>
            <person name="Thawai C."/>
        </authorList>
    </citation>
    <scope>NUCLEOTIDE SEQUENCE [LARGE SCALE GENOMIC DNA]</scope>
    <source>
        <strain evidence="5 6">DSM 45428</strain>
    </source>
</reference>
<evidence type="ECO:0000256" key="4">
    <source>
        <dbReference type="ARBA" id="ARBA00022729"/>
    </source>
</evidence>
<comment type="similarity">
    <text evidence="2">Belongs to the bacterial solute-binding protein 1 family.</text>
</comment>
<evidence type="ECO:0000313" key="5">
    <source>
        <dbReference type="EMBL" id="TQS17632.1"/>
    </source>
</evidence>
<dbReference type="Pfam" id="PF01547">
    <property type="entry name" value="SBP_bac_1"/>
    <property type="match status" value="1"/>
</dbReference>
<dbReference type="Proteomes" id="UP000316541">
    <property type="component" value="Unassembled WGS sequence"/>
</dbReference>
<dbReference type="SUPFAM" id="SSF53850">
    <property type="entry name" value="Periplasmic binding protein-like II"/>
    <property type="match status" value="1"/>
</dbReference>
<organism evidence="5 6">
    <name type="scientific">Microbispora hainanensis</name>
    <dbReference type="NCBI Taxonomy" id="568844"/>
    <lineage>
        <taxon>Bacteria</taxon>
        <taxon>Bacillati</taxon>
        <taxon>Actinomycetota</taxon>
        <taxon>Actinomycetes</taxon>
        <taxon>Streptosporangiales</taxon>
        <taxon>Streptosporangiaceae</taxon>
        <taxon>Microbispora</taxon>
    </lineage>
</organism>
<sequence length="456" mass="48521">MALQGIYLHAWHAWRSPDWLRAEGDLMKRGWIAGAIGVLTVALAACAPGGGASGQGGEAGGDKVTLSLWSWRVEDVKAYDKILAKFEESHPKIDVEFKPFQATEYNNILATGLSGTAGPDVAQLRAYGGLQPLVEAGQLVPLDGKVEALSGFDAKLLEGAKGHKDGKIYGVPFAYQTLQVFYNKKLFGDNGIQPPATWDEMIKAADTLKAAGITPFAVAAGPDATWTLPIVHEIFGNARYGSTAFRDALLSGGKKFTDPDFTASIKLLKDLEPYFPKDVAAVKIPDVQALFATGKAAMYPTGSFDLAPVLAADPSLEIGAFQVPPPPGSPVTTPVTPGWADGSFGVNAKSAHQAEALELVKWMATPEFGQLYASELKQLSAVPGVTPSDPLLAEMAKNYAANGAPYTLLVDFRYGQPNGDAVFRDEVQKMLVGQTDPKAVAESVQKGVEQWFKPGN</sequence>
<dbReference type="GO" id="GO:0030313">
    <property type="term" value="C:cell envelope"/>
    <property type="evidence" value="ECO:0007669"/>
    <property type="project" value="UniProtKB-SubCell"/>
</dbReference>
<keyword evidence="4" id="KW-0732">Signal</keyword>
<gene>
    <name evidence="5" type="ORF">FLX08_28550</name>
</gene>
<dbReference type="InterPro" id="IPR006059">
    <property type="entry name" value="SBP"/>
</dbReference>
<evidence type="ECO:0000256" key="1">
    <source>
        <dbReference type="ARBA" id="ARBA00004196"/>
    </source>
</evidence>
<name>A0A544YM50_9ACTN</name>
<dbReference type="PANTHER" id="PTHR43649">
    <property type="entry name" value="ARABINOSE-BINDING PROTEIN-RELATED"/>
    <property type="match status" value="1"/>
</dbReference>
<comment type="caution">
    <text evidence="5">The sequence shown here is derived from an EMBL/GenBank/DDBJ whole genome shotgun (WGS) entry which is preliminary data.</text>
</comment>
<accession>A0A544YM50</accession>
<proteinExistence type="inferred from homology"/>
<dbReference type="EMBL" id="VIRM01000043">
    <property type="protein sequence ID" value="TQS17632.1"/>
    <property type="molecule type" value="Genomic_DNA"/>
</dbReference>
<comment type="subcellular location">
    <subcellularLocation>
        <location evidence="1">Cell envelope</location>
    </subcellularLocation>
</comment>
<dbReference type="InterPro" id="IPR050490">
    <property type="entry name" value="Bact_solute-bd_prot1"/>
</dbReference>
<evidence type="ECO:0000256" key="3">
    <source>
        <dbReference type="ARBA" id="ARBA00022448"/>
    </source>
</evidence>
<dbReference type="Gene3D" id="3.40.190.10">
    <property type="entry name" value="Periplasmic binding protein-like II"/>
    <property type="match status" value="2"/>
</dbReference>
<evidence type="ECO:0000256" key="2">
    <source>
        <dbReference type="ARBA" id="ARBA00008520"/>
    </source>
</evidence>
<keyword evidence="3" id="KW-0813">Transport</keyword>